<feature type="region of interest" description="Disordered" evidence="1">
    <location>
        <begin position="1"/>
        <end position="146"/>
    </location>
</feature>
<comment type="caution">
    <text evidence="4">The sequence shown here is derived from an EMBL/GenBank/DDBJ whole genome shotgun (WGS) entry which is preliminary data.</text>
</comment>
<dbReference type="AlphaFoldDB" id="A0A3S1DZJ1"/>
<dbReference type="EMBL" id="RZNX01000002">
    <property type="protein sequence ID" value="RUT33779.1"/>
    <property type="molecule type" value="Genomic_DNA"/>
</dbReference>
<dbReference type="Pfam" id="PF08486">
    <property type="entry name" value="SpoIID"/>
    <property type="match status" value="1"/>
</dbReference>
<dbReference type="InterPro" id="IPR014225">
    <property type="entry name" value="Spore_II_D_firmicutes"/>
</dbReference>
<dbReference type="NCBIfam" id="TIGR02870">
    <property type="entry name" value="spore_II_D"/>
    <property type="match status" value="1"/>
</dbReference>
<keyword evidence="2" id="KW-0812">Transmembrane</keyword>
<feature type="domain" description="Sporulation stage II protein D amidase enhancer LytB N-terminal" evidence="3">
    <location>
        <begin position="230"/>
        <end position="335"/>
    </location>
</feature>
<keyword evidence="2" id="KW-1133">Transmembrane helix</keyword>
<dbReference type="InterPro" id="IPR013693">
    <property type="entry name" value="SpoIID/LytB_N"/>
</dbReference>
<dbReference type="PANTHER" id="PTHR30032">
    <property type="entry name" value="N-ACETYLMURAMOYL-L-ALANINE AMIDASE-RELATED"/>
    <property type="match status" value="1"/>
</dbReference>
<gene>
    <name evidence="4" type="primary">spoIID</name>
    <name evidence="4" type="ORF">EJP77_06540</name>
</gene>
<dbReference type="GO" id="GO:0030435">
    <property type="term" value="P:sporulation resulting in formation of a cellular spore"/>
    <property type="evidence" value="ECO:0007669"/>
    <property type="project" value="InterPro"/>
</dbReference>
<dbReference type="InterPro" id="IPR051922">
    <property type="entry name" value="Bact_Sporulation_Assoc"/>
</dbReference>
<keyword evidence="5" id="KW-1185">Reference proteome</keyword>
<evidence type="ECO:0000259" key="3">
    <source>
        <dbReference type="Pfam" id="PF08486"/>
    </source>
</evidence>
<evidence type="ECO:0000313" key="5">
    <source>
        <dbReference type="Proteomes" id="UP000272464"/>
    </source>
</evidence>
<dbReference type="GO" id="GO:0030288">
    <property type="term" value="C:outer membrane-bounded periplasmic space"/>
    <property type="evidence" value="ECO:0007669"/>
    <property type="project" value="TreeGrafter"/>
</dbReference>
<accession>A0A3S1DZJ1</accession>
<dbReference type="InterPro" id="IPR013486">
    <property type="entry name" value="SpoIID/LytB"/>
</dbReference>
<feature type="compositionally biased region" description="Basic and acidic residues" evidence="1">
    <location>
        <begin position="41"/>
        <end position="61"/>
    </location>
</feature>
<feature type="compositionally biased region" description="Basic and acidic residues" evidence="1">
    <location>
        <begin position="21"/>
        <end position="31"/>
    </location>
</feature>
<feature type="transmembrane region" description="Helical" evidence="2">
    <location>
        <begin position="168"/>
        <end position="189"/>
    </location>
</feature>
<dbReference type="PANTHER" id="PTHR30032:SF4">
    <property type="entry name" value="AMIDASE ENHANCER"/>
    <property type="match status" value="1"/>
</dbReference>
<dbReference type="NCBIfam" id="TIGR02669">
    <property type="entry name" value="SpoIID_LytB"/>
    <property type="match status" value="1"/>
</dbReference>
<dbReference type="Proteomes" id="UP000272464">
    <property type="component" value="Unassembled WGS sequence"/>
</dbReference>
<keyword evidence="2" id="KW-0472">Membrane</keyword>
<evidence type="ECO:0000256" key="2">
    <source>
        <dbReference type="SAM" id="Phobius"/>
    </source>
</evidence>
<proteinExistence type="predicted"/>
<organism evidence="4 5">
    <name type="scientific">Paenibacillus zeisoli</name>
    <dbReference type="NCBI Taxonomy" id="2496267"/>
    <lineage>
        <taxon>Bacteria</taxon>
        <taxon>Bacillati</taxon>
        <taxon>Bacillota</taxon>
        <taxon>Bacilli</taxon>
        <taxon>Bacillales</taxon>
        <taxon>Paenibacillaceae</taxon>
        <taxon>Paenibacillus</taxon>
    </lineage>
</organism>
<sequence length="514" mass="54786">MEGKPAAKDIVGNESVSPRAAKAEPLERSKIEQQQAQWSESKSERVPHSSLQHERVRRSEAESQGAWPSGIESGLPGQITRGNETPQHAMAGTPSASLAGRTGGTAAAPAVPAAPPRAPQDAGPLQQRPPGALTPPPGADEPPRTRIRVRGRARGPFFRRFGRKDRQILAAAAVLTAAALVLPALVMLLRGGPSPGAVPQPAPVRVPAKPVPAPAARAQADQTPVRVYLSKTGMVETLPLEDYVAGVLAAEMPATFELEALKAQAIAARTFIVHRLADGDVSGVPGGAANVTDTVAHQAYLSQASLAKWKKDGEADKLAKIRKAVQDTAGTIMTYQGKPITASFFSASSGYTENSEEYWNQRIPYLRSVASPWDAKLDPTYKETVTLKLSSVFQKLGLNQPSVPAAAGLNQKGGNLFKILSSTTGHRVKEAEIAGSKFSGREIREKLGLRSSQFRFDITGDQVKITTYGYGHGVGMSQWGANGMAQEGYTVTQILRHYYTGISFDQASRLLPKS</sequence>
<reference evidence="4 5" key="1">
    <citation type="submission" date="2018-12" db="EMBL/GenBank/DDBJ databases">
        <authorList>
            <person name="Sun L."/>
            <person name="Chen Z."/>
        </authorList>
    </citation>
    <scope>NUCLEOTIDE SEQUENCE [LARGE SCALE GENOMIC DNA]</scope>
    <source>
        <strain evidence="4 5">3-5-3</strain>
    </source>
</reference>
<dbReference type="OrthoDB" id="9794671at2"/>
<evidence type="ECO:0000256" key="1">
    <source>
        <dbReference type="SAM" id="MobiDB-lite"/>
    </source>
</evidence>
<evidence type="ECO:0000313" key="4">
    <source>
        <dbReference type="EMBL" id="RUT33779.1"/>
    </source>
</evidence>
<protein>
    <submittedName>
        <fullName evidence="4">Stage II sporulation protein D</fullName>
    </submittedName>
</protein>
<name>A0A3S1DZJ1_9BACL</name>